<keyword evidence="1" id="KW-0812">Transmembrane</keyword>
<protein>
    <submittedName>
        <fullName evidence="2">Uncharacterized protein</fullName>
    </submittedName>
</protein>
<keyword evidence="3" id="KW-1185">Reference proteome</keyword>
<sequence length="229" mass="26332">MAFAYILFSFSLEVTSSPGFSKLADKVVNGDVSLLPVTVVVAILLFIVKEVLEFFKKRRESKRKLFAYKSLISEELELNLWAYKRLLMIVKDIESQEEEHPNANYTLLIKESGQEYIHGYDGDDLIESCPIPIVHDKYYEKFIASIAELDSNLFDLAQSSYEEVRNMAHVRSGLIKGLLAEENDEPFPHDIRKSGFLDYAKFELADTFTAMNALYKECTGNELQQHRLR</sequence>
<evidence type="ECO:0000256" key="1">
    <source>
        <dbReference type="SAM" id="Phobius"/>
    </source>
</evidence>
<keyword evidence="1" id="KW-1133">Transmembrane helix</keyword>
<dbReference type="STRING" id="416873.SAMN04487951_10987"/>
<dbReference type="Proteomes" id="UP000199677">
    <property type="component" value="Unassembled WGS sequence"/>
</dbReference>
<reference evidence="3" key="1">
    <citation type="submission" date="2016-10" db="EMBL/GenBank/DDBJ databases">
        <authorList>
            <person name="Varghese N."/>
            <person name="Submissions S."/>
        </authorList>
    </citation>
    <scope>NUCLEOTIDE SEQUENCE [LARGE SCALE GENOMIC DNA]</scope>
    <source>
        <strain evidence="3">CGMCC 1.6494</strain>
    </source>
</reference>
<gene>
    <name evidence="2" type="ORF">SAMN04487951_10987</name>
</gene>
<keyword evidence="1" id="KW-0472">Membrane</keyword>
<organism evidence="2 3">
    <name type="scientific">Vreelandella arcis</name>
    <dbReference type="NCBI Taxonomy" id="416873"/>
    <lineage>
        <taxon>Bacteria</taxon>
        <taxon>Pseudomonadati</taxon>
        <taxon>Pseudomonadota</taxon>
        <taxon>Gammaproteobacteria</taxon>
        <taxon>Oceanospirillales</taxon>
        <taxon>Halomonadaceae</taxon>
        <taxon>Vreelandella</taxon>
    </lineage>
</organism>
<accession>A0A1H0F225</accession>
<evidence type="ECO:0000313" key="2">
    <source>
        <dbReference type="EMBL" id="SDN88665.1"/>
    </source>
</evidence>
<proteinExistence type="predicted"/>
<dbReference type="EMBL" id="FNII01000009">
    <property type="protein sequence ID" value="SDN88665.1"/>
    <property type="molecule type" value="Genomic_DNA"/>
</dbReference>
<name>A0A1H0F225_9GAMM</name>
<evidence type="ECO:0000313" key="3">
    <source>
        <dbReference type="Proteomes" id="UP000199677"/>
    </source>
</evidence>
<dbReference type="AlphaFoldDB" id="A0A1H0F225"/>
<feature type="transmembrane region" description="Helical" evidence="1">
    <location>
        <begin position="32"/>
        <end position="55"/>
    </location>
</feature>